<reference evidence="1" key="2">
    <citation type="submission" date="2021-01" db="EMBL/GenBank/DDBJ databases">
        <authorList>
            <person name="Schikora-Tamarit M.A."/>
        </authorList>
    </citation>
    <scope>NUCLEOTIDE SEQUENCE</scope>
    <source>
        <strain evidence="1">NCAIM Y.01608</strain>
    </source>
</reference>
<keyword evidence="2" id="KW-1185">Reference proteome</keyword>
<evidence type="ECO:0000313" key="2">
    <source>
        <dbReference type="Proteomes" id="UP000788993"/>
    </source>
</evidence>
<organism evidence="1 2">
    <name type="scientific">Ogataea polymorpha</name>
    <dbReference type="NCBI Taxonomy" id="460523"/>
    <lineage>
        <taxon>Eukaryota</taxon>
        <taxon>Fungi</taxon>
        <taxon>Dikarya</taxon>
        <taxon>Ascomycota</taxon>
        <taxon>Saccharomycotina</taxon>
        <taxon>Pichiomycetes</taxon>
        <taxon>Pichiales</taxon>
        <taxon>Pichiaceae</taxon>
        <taxon>Ogataea</taxon>
    </lineage>
</organism>
<dbReference type="AlphaFoldDB" id="A0A9P8T4L7"/>
<dbReference type="Proteomes" id="UP000788993">
    <property type="component" value="Unassembled WGS sequence"/>
</dbReference>
<sequence>MLNELIFDTVRERALLVGLSTSDLERTGTKSSKIGAIVAMALLCCSKECAVKGTGSISFSSSSSSMAFMESTEVLEWPEYVLSGNAPISSCSVSDSTPR</sequence>
<protein>
    <submittedName>
        <fullName evidence="1">Uncharacterized protein</fullName>
    </submittedName>
</protein>
<name>A0A9P8T4L7_9ASCO</name>
<comment type="caution">
    <text evidence="1">The sequence shown here is derived from an EMBL/GenBank/DDBJ whole genome shotgun (WGS) entry which is preliminary data.</text>
</comment>
<dbReference type="EMBL" id="JAEUBD010001178">
    <property type="protein sequence ID" value="KAH3665001.1"/>
    <property type="molecule type" value="Genomic_DNA"/>
</dbReference>
<proteinExistence type="predicted"/>
<reference evidence="1" key="1">
    <citation type="journal article" date="2021" name="Open Biol.">
        <title>Shared evolutionary footprints suggest mitochondrial oxidative damage underlies multiple complex I losses in fungi.</title>
        <authorList>
            <person name="Schikora-Tamarit M.A."/>
            <person name="Marcet-Houben M."/>
            <person name="Nosek J."/>
            <person name="Gabaldon T."/>
        </authorList>
    </citation>
    <scope>NUCLEOTIDE SEQUENCE</scope>
    <source>
        <strain evidence="1">NCAIM Y.01608</strain>
    </source>
</reference>
<evidence type="ECO:0000313" key="1">
    <source>
        <dbReference type="EMBL" id="KAH3665001.1"/>
    </source>
</evidence>
<accession>A0A9P8T4L7</accession>
<gene>
    <name evidence="1" type="ORF">OGATHE_003816</name>
</gene>